<protein>
    <submittedName>
        <fullName evidence="2">Uncharacterized protein</fullName>
    </submittedName>
</protein>
<reference evidence="2" key="1">
    <citation type="submission" date="2022-11" db="UniProtKB">
        <authorList>
            <consortium name="WormBaseParasite"/>
        </authorList>
    </citation>
    <scope>IDENTIFICATION</scope>
</reference>
<evidence type="ECO:0000313" key="1">
    <source>
        <dbReference type="Proteomes" id="UP000887579"/>
    </source>
</evidence>
<evidence type="ECO:0000313" key="2">
    <source>
        <dbReference type="WBParaSite" id="ES5_v2.g11903.t1"/>
    </source>
</evidence>
<organism evidence="1 2">
    <name type="scientific">Panagrolaimus sp. ES5</name>
    <dbReference type="NCBI Taxonomy" id="591445"/>
    <lineage>
        <taxon>Eukaryota</taxon>
        <taxon>Metazoa</taxon>
        <taxon>Ecdysozoa</taxon>
        <taxon>Nematoda</taxon>
        <taxon>Chromadorea</taxon>
        <taxon>Rhabditida</taxon>
        <taxon>Tylenchina</taxon>
        <taxon>Panagrolaimomorpha</taxon>
        <taxon>Panagrolaimoidea</taxon>
        <taxon>Panagrolaimidae</taxon>
        <taxon>Panagrolaimus</taxon>
    </lineage>
</organism>
<dbReference type="WBParaSite" id="ES5_v2.g11903.t1">
    <property type="protein sequence ID" value="ES5_v2.g11903.t1"/>
    <property type="gene ID" value="ES5_v2.g11903"/>
</dbReference>
<dbReference type="Proteomes" id="UP000887579">
    <property type="component" value="Unplaced"/>
</dbReference>
<name>A0AC34F4E8_9BILA</name>
<proteinExistence type="predicted"/>
<sequence length="108" mass="12415">MEIPFFLRIYEFGDEFSQHFLKPDGIILVKFIRQNAGGRVTADIVAELFKKYQALPPLAIPTKQEKLTDLDITYKSIPSPTPEIVNYEETPKRKFLQDLPLTSPSFNV</sequence>
<accession>A0AC34F4E8</accession>